<evidence type="ECO:0000256" key="3">
    <source>
        <dbReference type="SAM" id="SignalP"/>
    </source>
</evidence>
<reference evidence="5" key="2">
    <citation type="journal article" date="2023" name="Plants (Basel)">
        <title>Annotation of the Turnera subulata (Passifloraceae) Draft Genome Reveals the S-Locus Evolved after the Divergence of Turneroideae from Passifloroideae in a Stepwise Manner.</title>
        <authorList>
            <person name="Henning P.M."/>
            <person name="Roalson E.H."/>
            <person name="Mir W."/>
            <person name="McCubbin A.G."/>
            <person name="Shore J.S."/>
        </authorList>
    </citation>
    <scope>NUCLEOTIDE SEQUENCE</scope>
    <source>
        <strain evidence="5">F60SS</strain>
    </source>
</reference>
<evidence type="ECO:0000313" key="6">
    <source>
        <dbReference type="Proteomes" id="UP001141552"/>
    </source>
</evidence>
<dbReference type="InterPro" id="IPR033872">
    <property type="entry name" value="nsLTP2"/>
</dbReference>
<feature type="domain" description="Bifunctional inhibitor/plant lipid transfer protein/seed storage helical" evidence="4">
    <location>
        <begin position="32"/>
        <end position="97"/>
    </location>
</feature>
<evidence type="ECO:0000256" key="1">
    <source>
        <dbReference type="ARBA" id="ARBA00022448"/>
    </source>
</evidence>
<sequence>MKKASSLAILVVMMMVMVLANQAQVSQAAGNCNPSSLSSCLPAITGGARPSADCCSKMKQQAPCFCTYVRNPSFSPYISSPNARKTVQACGVAFPKC</sequence>
<keyword evidence="1" id="KW-0813">Transport</keyword>
<organism evidence="5 6">
    <name type="scientific">Turnera subulata</name>
    <dbReference type="NCBI Taxonomy" id="218843"/>
    <lineage>
        <taxon>Eukaryota</taxon>
        <taxon>Viridiplantae</taxon>
        <taxon>Streptophyta</taxon>
        <taxon>Embryophyta</taxon>
        <taxon>Tracheophyta</taxon>
        <taxon>Spermatophyta</taxon>
        <taxon>Magnoliopsida</taxon>
        <taxon>eudicotyledons</taxon>
        <taxon>Gunneridae</taxon>
        <taxon>Pentapetalae</taxon>
        <taxon>rosids</taxon>
        <taxon>fabids</taxon>
        <taxon>Malpighiales</taxon>
        <taxon>Passifloraceae</taxon>
        <taxon>Turnera</taxon>
    </lineage>
</organism>
<accession>A0A9Q0IX04</accession>
<dbReference type="GO" id="GO:0006869">
    <property type="term" value="P:lipid transport"/>
    <property type="evidence" value="ECO:0007669"/>
    <property type="project" value="InterPro"/>
</dbReference>
<dbReference type="Gene3D" id="1.10.110.10">
    <property type="entry name" value="Plant lipid-transfer and hydrophobic proteins"/>
    <property type="match status" value="1"/>
</dbReference>
<keyword evidence="3" id="KW-0732">Signal</keyword>
<dbReference type="PANTHER" id="PTHR33214">
    <property type="entry name" value="BIFUNCTIONAL INHIBITOR/LIPID-TRANSFER PROTEIN/SEED STORAGE 2S ALBUMIN SUPERFAMILY PROTEIN"/>
    <property type="match status" value="1"/>
</dbReference>
<evidence type="ECO:0000313" key="5">
    <source>
        <dbReference type="EMBL" id="KAJ4822391.1"/>
    </source>
</evidence>
<dbReference type="OrthoDB" id="665742at2759"/>
<feature type="signal peptide" evidence="3">
    <location>
        <begin position="1"/>
        <end position="20"/>
    </location>
</feature>
<dbReference type="SMART" id="SM00499">
    <property type="entry name" value="AAI"/>
    <property type="match status" value="1"/>
</dbReference>
<gene>
    <name evidence="5" type="ORF">Tsubulata_008927</name>
</gene>
<name>A0A9Q0IX04_9ROSI</name>
<reference evidence="5" key="1">
    <citation type="submission" date="2022-02" db="EMBL/GenBank/DDBJ databases">
        <authorList>
            <person name="Henning P.M."/>
            <person name="McCubbin A.G."/>
            <person name="Shore J.S."/>
        </authorList>
    </citation>
    <scope>NUCLEOTIDE SEQUENCE</scope>
    <source>
        <strain evidence="5">F60SS</strain>
        <tissue evidence="5">Leaves</tissue>
    </source>
</reference>
<dbReference type="EMBL" id="JAKUCV010007685">
    <property type="protein sequence ID" value="KAJ4822391.1"/>
    <property type="molecule type" value="Genomic_DNA"/>
</dbReference>
<keyword evidence="6" id="KW-1185">Reference proteome</keyword>
<dbReference type="GO" id="GO:0008289">
    <property type="term" value="F:lipid binding"/>
    <property type="evidence" value="ECO:0007669"/>
    <property type="project" value="UniProtKB-KW"/>
</dbReference>
<dbReference type="CDD" id="cd01959">
    <property type="entry name" value="nsLTP2"/>
    <property type="match status" value="1"/>
</dbReference>
<proteinExistence type="predicted"/>
<dbReference type="InterPro" id="IPR036312">
    <property type="entry name" value="Bifun_inhib/LTP/seed_sf"/>
</dbReference>
<comment type="caution">
    <text evidence="5">The sequence shown here is derived from an EMBL/GenBank/DDBJ whole genome shotgun (WGS) entry which is preliminary data.</text>
</comment>
<dbReference type="AlphaFoldDB" id="A0A9Q0IX04"/>
<keyword evidence="2" id="KW-0446">Lipid-binding</keyword>
<dbReference type="Proteomes" id="UP001141552">
    <property type="component" value="Unassembled WGS sequence"/>
</dbReference>
<evidence type="ECO:0000256" key="2">
    <source>
        <dbReference type="ARBA" id="ARBA00023121"/>
    </source>
</evidence>
<dbReference type="Pfam" id="PF14368">
    <property type="entry name" value="LTP_2"/>
    <property type="match status" value="1"/>
</dbReference>
<evidence type="ECO:0000259" key="4">
    <source>
        <dbReference type="SMART" id="SM00499"/>
    </source>
</evidence>
<feature type="chain" id="PRO_5040253211" description="Bifunctional inhibitor/plant lipid transfer protein/seed storage helical domain-containing protein" evidence="3">
    <location>
        <begin position="21"/>
        <end position="97"/>
    </location>
</feature>
<dbReference type="SUPFAM" id="SSF47699">
    <property type="entry name" value="Bifunctional inhibitor/lipid-transfer protein/seed storage 2S albumin"/>
    <property type="match status" value="1"/>
</dbReference>
<dbReference type="PANTHER" id="PTHR33214:SF78">
    <property type="entry name" value="BIFUNCTIONAL INHIBITOR_PLANT LIPID TRANSFER PROTEIN_SEED STORAGE HELICAL DOMAIN-CONTAINING PROTEIN"/>
    <property type="match status" value="1"/>
</dbReference>
<protein>
    <recommendedName>
        <fullName evidence="4">Bifunctional inhibitor/plant lipid transfer protein/seed storage helical domain-containing protein</fullName>
    </recommendedName>
</protein>
<dbReference type="InterPro" id="IPR016140">
    <property type="entry name" value="Bifunc_inhib/LTP/seed_store"/>
</dbReference>